<proteinExistence type="predicted"/>
<sequence length="60" mass="6699">MKLKQPLKIVILIFACMAGMGATIQKSAKDVQQINARQELKEYKAYPNLLPEVVITAPEL</sequence>
<gene>
    <name evidence="1" type="ORF">ACFQ2O_19530</name>
</gene>
<evidence type="ECO:0000313" key="1">
    <source>
        <dbReference type="EMBL" id="MFD1188411.1"/>
    </source>
</evidence>
<organism evidence="1 2">
    <name type="scientific">Pontibacter rugosus</name>
    <dbReference type="NCBI Taxonomy" id="1745966"/>
    <lineage>
        <taxon>Bacteria</taxon>
        <taxon>Pseudomonadati</taxon>
        <taxon>Bacteroidota</taxon>
        <taxon>Cytophagia</taxon>
        <taxon>Cytophagales</taxon>
        <taxon>Hymenobacteraceae</taxon>
        <taxon>Pontibacter</taxon>
    </lineage>
</organism>
<reference evidence="2" key="1">
    <citation type="journal article" date="2019" name="Int. J. Syst. Evol. Microbiol.">
        <title>The Global Catalogue of Microorganisms (GCM) 10K type strain sequencing project: providing services to taxonomists for standard genome sequencing and annotation.</title>
        <authorList>
            <consortium name="The Broad Institute Genomics Platform"/>
            <consortium name="The Broad Institute Genome Sequencing Center for Infectious Disease"/>
            <person name="Wu L."/>
            <person name="Ma J."/>
        </authorList>
    </citation>
    <scope>NUCLEOTIDE SEQUENCE [LARGE SCALE GENOMIC DNA]</scope>
    <source>
        <strain evidence="2">JCM 31319</strain>
    </source>
</reference>
<dbReference type="EMBL" id="JBHTLD010000268">
    <property type="protein sequence ID" value="MFD1188411.1"/>
    <property type="molecule type" value="Genomic_DNA"/>
</dbReference>
<keyword evidence="2" id="KW-1185">Reference proteome</keyword>
<name>A0ABW3SWR1_9BACT</name>
<accession>A0ABW3SWR1</accession>
<dbReference type="RefSeq" id="WP_377531964.1">
    <property type="nucleotide sequence ID" value="NZ_JBHTLD010000268.1"/>
</dbReference>
<evidence type="ECO:0000313" key="2">
    <source>
        <dbReference type="Proteomes" id="UP001597094"/>
    </source>
</evidence>
<comment type="caution">
    <text evidence="1">The sequence shown here is derived from an EMBL/GenBank/DDBJ whole genome shotgun (WGS) entry which is preliminary data.</text>
</comment>
<dbReference type="Proteomes" id="UP001597094">
    <property type="component" value="Unassembled WGS sequence"/>
</dbReference>
<protein>
    <submittedName>
        <fullName evidence="1">Uncharacterized protein</fullName>
    </submittedName>
</protein>